<dbReference type="eggNOG" id="KOG0862">
    <property type="taxonomic scope" value="Eukaryota"/>
</dbReference>
<dbReference type="GO" id="GO:0006890">
    <property type="term" value="P:retrograde vesicle-mediated transport, Golgi to endoplasmic reticulum"/>
    <property type="evidence" value="ECO:0007669"/>
    <property type="project" value="InterPro"/>
</dbReference>
<dbReference type="PANTHER" id="PTHR45837">
    <property type="entry name" value="VESICLE-TRAFFICKING PROTEIN SEC22B"/>
    <property type="match status" value="1"/>
</dbReference>
<dbReference type="Gene3D" id="1.10.1380.10">
    <property type="entry name" value="Neutral endopeptidase , domain2"/>
    <property type="match status" value="1"/>
</dbReference>
<evidence type="ECO:0000256" key="2">
    <source>
        <dbReference type="ARBA" id="ARBA00004223"/>
    </source>
</evidence>
<evidence type="ECO:0000256" key="1">
    <source>
        <dbReference type="ARBA" id="ARBA00004163"/>
    </source>
</evidence>
<gene>
    <name evidence="12" type="ORF">L798_09196</name>
</gene>
<evidence type="ECO:0000256" key="6">
    <source>
        <dbReference type="ARBA" id="ARBA00022927"/>
    </source>
</evidence>
<comment type="similarity">
    <text evidence="5">Belongs to the synaptobrevin family.</text>
</comment>
<keyword evidence="6" id="KW-0813">Transport</keyword>
<dbReference type="eggNOG" id="KOG3624">
    <property type="taxonomic scope" value="Eukaryota"/>
</dbReference>
<dbReference type="EMBL" id="KK852439">
    <property type="protein sequence ID" value="KDR23874.1"/>
    <property type="molecule type" value="Genomic_DNA"/>
</dbReference>
<dbReference type="GO" id="GO:0005484">
    <property type="term" value="F:SNAP receptor activity"/>
    <property type="evidence" value="ECO:0007669"/>
    <property type="project" value="InterPro"/>
</dbReference>
<dbReference type="STRING" id="136037.A0A067RVG9"/>
<evidence type="ECO:0000256" key="10">
    <source>
        <dbReference type="ARBA" id="ARBA00024188"/>
    </source>
</evidence>
<dbReference type="GO" id="GO:0006508">
    <property type="term" value="P:proteolysis"/>
    <property type="evidence" value="ECO:0007669"/>
    <property type="project" value="InterPro"/>
</dbReference>
<name>A0A067RVG9_ZOONE</name>
<proteinExistence type="inferred from homology"/>
<dbReference type="InParanoid" id="A0A067RVG9"/>
<dbReference type="PROSITE" id="PS50859">
    <property type="entry name" value="LONGIN"/>
    <property type="match status" value="1"/>
</dbReference>
<dbReference type="SUPFAM" id="SSF64356">
    <property type="entry name" value="SNARE-like"/>
    <property type="match status" value="1"/>
</dbReference>
<dbReference type="CDD" id="cd14824">
    <property type="entry name" value="Longin"/>
    <property type="match status" value="1"/>
</dbReference>
<evidence type="ECO:0000256" key="8">
    <source>
        <dbReference type="ARBA" id="ARBA00023136"/>
    </source>
</evidence>
<dbReference type="Pfam" id="PF25970">
    <property type="entry name" value="SEC22a_C"/>
    <property type="match status" value="1"/>
</dbReference>
<dbReference type="SUPFAM" id="SSF55486">
    <property type="entry name" value="Metalloproteases ('zincins'), catalytic domain"/>
    <property type="match status" value="1"/>
</dbReference>
<comment type="function">
    <text evidence="9">SNARE involved in targeting and fusion of ER-derived transport vesicles with the Golgi complex as well as Golgi-derived retrograde transport vesicles with the ER.</text>
</comment>
<keyword evidence="7" id="KW-0175">Coiled coil</keyword>
<evidence type="ECO:0000259" key="11">
    <source>
        <dbReference type="PROSITE" id="PS50859"/>
    </source>
</evidence>
<dbReference type="GO" id="GO:0006888">
    <property type="term" value="P:endoplasmic reticulum to Golgi vesicle-mediated transport"/>
    <property type="evidence" value="ECO:0007669"/>
    <property type="project" value="InterPro"/>
</dbReference>
<dbReference type="GO" id="GO:0004222">
    <property type="term" value="F:metalloendopeptidase activity"/>
    <property type="evidence" value="ECO:0007669"/>
    <property type="project" value="InterPro"/>
</dbReference>
<keyword evidence="13" id="KW-1185">Reference proteome</keyword>
<dbReference type="Gene3D" id="3.30.450.50">
    <property type="entry name" value="Longin domain"/>
    <property type="match status" value="1"/>
</dbReference>
<evidence type="ECO:0000256" key="5">
    <source>
        <dbReference type="ARBA" id="ARBA00008025"/>
    </source>
</evidence>
<comment type="subcellular location">
    <subcellularLocation>
        <location evidence="3">Cell membrane</location>
        <topology evidence="3">Single-pass type II membrane protein</topology>
    </subcellularLocation>
    <subcellularLocation>
        <location evidence="1">Endoplasmic reticulum membrane</location>
        <topology evidence="1">Single-pass type IV membrane protein</topology>
    </subcellularLocation>
    <subcellularLocation>
        <location evidence="10">Golgi apparatus</location>
        <location evidence="10">cis-Golgi network membrane</location>
    </subcellularLocation>
    <subcellularLocation>
        <location evidence="2">Melanosome</location>
    </subcellularLocation>
</comment>
<dbReference type="Pfam" id="PF05649">
    <property type="entry name" value="Peptidase_M13_N"/>
    <property type="match status" value="1"/>
</dbReference>
<evidence type="ECO:0000313" key="13">
    <source>
        <dbReference type="Proteomes" id="UP000027135"/>
    </source>
</evidence>
<dbReference type="InterPro" id="IPR044565">
    <property type="entry name" value="Sec22"/>
</dbReference>
<dbReference type="PROSITE" id="PS51885">
    <property type="entry name" value="NEPRILYSIN"/>
    <property type="match status" value="1"/>
</dbReference>
<dbReference type="InterPro" id="IPR010908">
    <property type="entry name" value="Longin_dom"/>
</dbReference>
<dbReference type="Pfam" id="PF13774">
    <property type="entry name" value="Longin"/>
    <property type="match status" value="1"/>
</dbReference>
<accession>A0A067RVG9</accession>
<dbReference type="GO" id="GO:0015031">
    <property type="term" value="P:protein transport"/>
    <property type="evidence" value="ECO:0007669"/>
    <property type="project" value="UniProtKB-KW"/>
</dbReference>
<keyword evidence="8" id="KW-0472">Membrane</keyword>
<evidence type="ECO:0000256" key="3">
    <source>
        <dbReference type="ARBA" id="ARBA00004401"/>
    </source>
</evidence>
<evidence type="ECO:0000256" key="7">
    <source>
        <dbReference type="ARBA" id="ARBA00023054"/>
    </source>
</evidence>
<sequence>MIVYALIVRTADGMALSATTDFNDEVNRNIKESKRYVKLLAKKAYQFPERCTLKLNTHTIHFITTLGLSYFAMCEATYPTVLAFSFLNEIMREFVTKYELNKVNLVRRPYSFIEFDSVIHKTRQRYNKPQSLTTKINLTDLSTEIKLRPPHIVQLSQVEPVINGYQSSMNLAKLSVGPPPKLEPLAWHAIVAAVFSVLLALVGFYRGLSALSELHLQAGPITEYDGPNPAHAYVFLCEAVLRCFQASNDSTVGLVYLLLLHSRYRTLESWVVMVVLCLFTAVVWELRDNWQVVACVGSAVAMHVSALIRRLEPKLPNYNAMGLDCDLSPRLCQKRALGVTISAREMRTTPVFTSHDEICVLAARYLRNCLKPNEDPCTDFYEFSCGKFRTSSFTVNDSLSWGPFEIANNATDHAVRAILSSPKKRTDSGALTKAKTMYAACMDDGNVHISWGDFSKHAKARLKKSFAYLAHRLAHCRRLLISALTETRQQRGLRPLLRMIKNLGGWPLISDSWNGSVTWGHVARLMAQYGVPIFFEVTVKPHPSNTSLNVIHLFSGGGTVLRRECAQDGLNNKYVKNIR</sequence>
<dbReference type="GO" id="GO:0005794">
    <property type="term" value="C:Golgi apparatus"/>
    <property type="evidence" value="ECO:0007669"/>
    <property type="project" value="UniProtKB-SubCell"/>
</dbReference>
<dbReference type="InterPro" id="IPR042089">
    <property type="entry name" value="Peptidase_M13_dom_2"/>
</dbReference>
<dbReference type="GO" id="GO:0005789">
    <property type="term" value="C:endoplasmic reticulum membrane"/>
    <property type="evidence" value="ECO:0007669"/>
    <property type="project" value="UniProtKB-SubCell"/>
</dbReference>
<evidence type="ECO:0000313" key="12">
    <source>
        <dbReference type="EMBL" id="KDR23874.1"/>
    </source>
</evidence>
<dbReference type="Proteomes" id="UP000027135">
    <property type="component" value="Unassembled WGS sequence"/>
</dbReference>
<evidence type="ECO:0000256" key="9">
    <source>
        <dbReference type="ARBA" id="ARBA00024173"/>
    </source>
</evidence>
<dbReference type="InterPro" id="IPR059071">
    <property type="entry name" value="SEC22a-c_C"/>
</dbReference>
<feature type="domain" description="Longin" evidence="11">
    <location>
        <begin position="6"/>
        <end position="119"/>
    </location>
</feature>
<dbReference type="GO" id="GO:0005886">
    <property type="term" value="C:plasma membrane"/>
    <property type="evidence" value="ECO:0007669"/>
    <property type="project" value="UniProtKB-SubCell"/>
</dbReference>
<dbReference type="InterPro" id="IPR000718">
    <property type="entry name" value="Peptidase_M13"/>
</dbReference>
<dbReference type="SMART" id="SM01270">
    <property type="entry name" value="Longin"/>
    <property type="match status" value="1"/>
</dbReference>
<protein>
    <submittedName>
        <fullName evidence="12">Vesicle-trafficking protein SEC22a</fullName>
    </submittedName>
</protein>
<evidence type="ECO:0000256" key="4">
    <source>
        <dbReference type="ARBA" id="ARBA00007357"/>
    </source>
</evidence>
<dbReference type="AlphaFoldDB" id="A0A067RVG9"/>
<comment type="similarity">
    <text evidence="4">Belongs to the peptidase M13 family.</text>
</comment>
<dbReference type="InterPro" id="IPR008753">
    <property type="entry name" value="Peptidase_M13_N"/>
</dbReference>
<dbReference type="InterPro" id="IPR011012">
    <property type="entry name" value="Longin-like_dom_sf"/>
</dbReference>
<organism evidence="12 13">
    <name type="scientific">Zootermopsis nevadensis</name>
    <name type="common">Dampwood termite</name>
    <dbReference type="NCBI Taxonomy" id="136037"/>
    <lineage>
        <taxon>Eukaryota</taxon>
        <taxon>Metazoa</taxon>
        <taxon>Ecdysozoa</taxon>
        <taxon>Arthropoda</taxon>
        <taxon>Hexapoda</taxon>
        <taxon>Insecta</taxon>
        <taxon>Pterygota</taxon>
        <taxon>Neoptera</taxon>
        <taxon>Polyneoptera</taxon>
        <taxon>Dictyoptera</taxon>
        <taxon>Blattodea</taxon>
        <taxon>Blattoidea</taxon>
        <taxon>Termitoidae</taxon>
        <taxon>Termopsidae</taxon>
        <taxon>Zootermopsis</taxon>
    </lineage>
</organism>
<keyword evidence="6" id="KW-0653">Protein transport</keyword>
<reference evidence="12 13" key="1">
    <citation type="journal article" date="2014" name="Nat. Commun.">
        <title>Molecular traces of alternative social organization in a termite genome.</title>
        <authorList>
            <person name="Terrapon N."/>
            <person name="Li C."/>
            <person name="Robertson H.M."/>
            <person name="Ji L."/>
            <person name="Meng X."/>
            <person name="Booth W."/>
            <person name="Chen Z."/>
            <person name="Childers C.P."/>
            <person name="Glastad K.M."/>
            <person name="Gokhale K."/>
            <person name="Gowin J."/>
            <person name="Gronenberg W."/>
            <person name="Hermansen R.A."/>
            <person name="Hu H."/>
            <person name="Hunt B.G."/>
            <person name="Huylmans A.K."/>
            <person name="Khalil S.M."/>
            <person name="Mitchell R.D."/>
            <person name="Munoz-Torres M.C."/>
            <person name="Mustard J.A."/>
            <person name="Pan H."/>
            <person name="Reese J.T."/>
            <person name="Scharf M.E."/>
            <person name="Sun F."/>
            <person name="Vogel H."/>
            <person name="Xiao J."/>
            <person name="Yang W."/>
            <person name="Yang Z."/>
            <person name="Yang Z."/>
            <person name="Zhou J."/>
            <person name="Zhu J."/>
            <person name="Brent C.S."/>
            <person name="Elsik C.G."/>
            <person name="Goodisman M.A."/>
            <person name="Liberles D.A."/>
            <person name="Roe R.M."/>
            <person name="Vargo E.L."/>
            <person name="Vilcinskas A."/>
            <person name="Wang J."/>
            <person name="Bornberg-Bauer E."/>
            <person name="Korb J."/>
            <person name="Zhang G."/>
            <person name="Liebig J."/>
        </authorList>
    </citation>
    <scope>NUCLEOTIDE SEQUENCE [LARGE SCALE GENOMIC DNA]</scope>
    <source>
        <tissue evidence="12">Whole organism</tissue>
    </source>
</reference>